<keyword evidence="5" id="KW-1185">Reference proteome</keyword>
<comment type="caution">
    <text evidence="4">The sequence shown here is derived from an EMBL/GenBank/DDBJ whole genome shotgun (WGS) entry which is preliminary data.</text>
</comment>
<dbReference type="InterPro" id="IPR032675">
    <property type="entry name" value="LRR_dom_sf"/>
</dbReference>
<proteinExistence type="predicted"/>
<dbReference type="SUPFAM" id="SSF52058">
    <property type="entry name" value="L domain-like"/>
    <property type="match status" value="1"/>
</dbReference>
<organism evidence="4 5">
    <name type="scientific">Caerostris darwini</name>
    <dbReference type="NCBI Taxonomy" id="1538125"/>
    <lineage>
        <taxon>Eukaryota</taxon>
        <taxon>Metazoa</taxon>
        <taxon>Ecdysozoa</taxon>
        <taxon>Arthropoda</taxon>
        <taxon>Chelicerata</taxon>
        <taxon>Arachnida</taxon>
        <taxon>Araneae</taxon>
        <taxon>Araneomorphae</taxon>
        <taxon>Entelegynae</taxon>
        <taxon>Araneoidea</taxon>
        <taxon>Araneidae</taxon>
        <taxon>Caerostris</taxon>
    </lineage>
</organism>
<evidence type="ECO:0000313" key="4">
    <source>
        <dbReference type="EMBL" id="GIX97244.1"/>
    </source>
</evidence>
<gene>
    <name evidence="4" type="primary">AVEN_23684_1</name>
    <name evidence="4" type="ORF">CDAR_103511</name>
</gene>
<reference evidence="4 5" key="1">
    <citation type="submission" date="2021-06" db="EMBL/GenBank/DDBJ databases">
        <title>Caerostris darwini draft genome.</title>
        <authorList>
            <person name="Kono N."/>
            <person name="Arakawa K."/>
        </authorList>
    </citation>
    <scope>NUCLEOTIDE SEQUENCE [LARGE SCALE GENOMIC DNA]</scope>
</reference>
<dbReference type="Proteomes" id="UP001054837">
    <property type="component" value="Unassembled WGS sequence"/>
</dbReference>
<keyword evidence="2" id="KW-0677">Repeat</keyword>
<evidence type="ECO:0000256" key="2">
    <source>
        <dbReference type="ARBA" id="ARBA00022737"/>
    </source>
</evidence>
<keyword evidence="3" id="KW-0732">Signal</keyword>
<dbReference type="InterPro" id="IPR003591">
    <property type="entry name" value="Leu-rich_rpt_typical-subtyp"/>
</dbReference>
<dbReference type="Pfam" id="PF13855">
    <property type="entry name" value="LRR_8"/>
    <property type="match status" value="1"/>
</dbReference>
<accession>A0AAV4PN10</accession>
<evidence type="ECO:0000256" key="1">
    <source>
        <dbReference type="ARBA" id="ARBA00022614"/>
    </source>
</evidence>
<sequence>MRPVKIRIFYRMFQLLIAFILFTTALGGTACPSRGKMYPCTCINIQASKTRMYTLVNCHHLHNSDSLNAILPALRSMEIDQFHLFDSFWQAHELGDAEKKGVMPMNWLTFLKIKEIEIYDTALSSSFACQEKTICKNYMTKRFSVRNSSVSDKIHTLCETGKGNSYSWISCMSELEEFHYSHGRLTSIGADMFPIEMRKLVHLNLTRNQISSVRQGAFSKLKRLTTLDLSHNQIEYLNFFTTEMELKFLDLSWNRIKEIDSTQLTFLTKLEKIAFESNALTKLDENSWKKCPASLKYVDLRENLLHCGCNMRWINNVFPAKTVIKGRCSTPKNYEKTSIRQTSQLLKKSCDENGNIITKKRTSYTSPISLI</sequence>
<dbReference type="Gene3D" id="3.80.10.10">
    <property type="entry name" value="Ribonuclease Inhibitor"/>
    <property type="match status" value="1"/>
</dbReference>
<dbReference type="SMART" id="SM00369">
    <property type="entry name" value="LRR_TYP"/>
    <property type="match status" value="4"/>
</dbReference>
<evidence type="ECO:0000256" key="3">
    <source>
        <dbReference type="SAM" id="SignalP"/>
    </source>
</evidence>
<dbReference type="AlphaFoldDB" id="A0AAV4PN10"/>
<dbReference type="InterPro" id="IPR001611">
    <property type="entry name" value="Leu-rich_rpt"/>
</dbReference>
<feature type="signal peptide" evidence="3">
    <location>
        <begin position="1"/>
        <end position="27"/>
    </location>
</feature>
<dbReference type="PANTHER" id="PTHR24366:SF96">
    <property type="entry name" value="LEUCINE RICH REPEAT CONTAINING 53"/>
    <property type="match status" value="1"/>
</dbReference>
<evidence type="ECO:0000313" key="5">
    <source>
        <dbReference type="Proteomes" id="UP001054837"/>
    </source>
</evidence>
<name>A0AAV4PN10_9ARAC</name>
<dbReference type="EMBL" id="BPLQ01003025">
    <property type="protein sequence ID" value="GIX97244.1"/>
    <property type="molecule type" value="Genomic_DNA"/>
</dbReference>
<dbReference type="PROSITE" id="PS51450">
    <property type="entry name" value="LRR"/>
    <property type="match status" value="3"/>
</dbReference>
<keyword evidence="1" id="KW-0433">Leucine-rich repeat</keyword>
<dbReference type="PANTHER" id="PTHR24366">
    <property type="entry name" value="IG(IMMUNOGLOBULIN) AND LRR(LEUCINE RICH REPEAT) DOMAINS"/>
    <property type="match status" value="1"/>
</dbReference>
<protein>
    <submittedName>
        <fullName evidence="4">Uncharacterized protein</fullName>
    </submittedName>
</protein>
<feature type="chain" id="PRO_5043315824" evidence="3">
    <location>
        <begin position="28"/>
        <end position="371"/>
    </location>
</feature>
<dbReference type="PROSITE" id="PS51257">
    <property type="entry name" value="PROKAR_LIPOPROTEIN"/>
    <property type="match status" value="1"/>
</dbReference>